<sequence>MMTEPIPLKNMTIIPKQTVCSSSPVIIPSLCSNTDNNNTIKNSVSDVKKTPSYSTFPLMKTQLKVPIRGNTGLYNLGNTCYVNCILQLLR</sequence>
<proteinExistence type="predicted"/>
<reference evidence="2" key="1">
    <citation type="submission" date="2021-02" db="EMBL/GenBank/DDBJ databases">
        <authorList>
            <person name="Nowell W R."/>
        </authorList>
    </citation>
    <scope>NUCLEOTIDE SEQUENCE</scope>
</reference>
<dbReference type="InterPro" id="IPR038765">
    <property type="entry name" value="Papain-like_cys_pep_sf"/>
</dbReference>
<evidence type="ECO:0000313" key="2">
    <source>
        <dbReference type="EMBL" id="CAF1287204.1"/>
    </source>
</evidence>
<name>A0A8S2EWE3_9BILA</name>
<dbReference type="CDD" id="cd02257">
    <property type="entry name" value="Peptidase_C19"/>
    <property type="match status" value="1"/>
</dbReference>
<dbReference type="Proteomes" id="UP000677228">
    <property type="component" value="Unassembled WGS sequence"/>
</dbReference>
<dbReference type="Proteomes" id="UP000682733">
    <property type="component" value="Unassembled WGS sequence"/>
</dbReference>
<protein>
    <recommendedName>
        <fullName evidence="1">USP domain-containing protein</fullName>
    </recommendedName>
</protein>
<feature type="domain" description="USP" evidence="1">
    <location>
        <begin position="71"/>
        <end position="90"/>
    </location>
</feature>
<dbReference type="AlphaFoldDB" id="A0A8S2EWE3"/>
<dbReference type="EMBL" id="CAJOBA010040289">
    <property type="protein sequence ID" value="CAF4092286.1"/>
    <property type="molecule type" value="Genomic_DNA"/>
</dbReference>
<gene>
    <name evidence="2" type="ORF">OVA965_LOCUS27919</name>
    <name evidence="3" type="ORF">TMI583_LOCUS28670</name>
</gene>
<dbReference type="EMBL" id="CAJNOK010018717">
    <property type="protein sequence ID" value="CAF1287204.1"/>
    <property type="molecule type" value="Genomic_DNA"/>
</dbReference>
<organism evidence="2 4">
    <name type="scientific">Didymodactylos carnosus</name>
    <dbReference type="NCBI Taxonomy" id="1234261"/>
    <lineage>
        <taxon>Eukaryota</taxon>
        <taxon>Metazoa</taxon>
        <taxon>Spiralia</taxon>
        <taxon>Gnathifera</taxon>
        <taxon>Rotifera</taxon>
        <taxon>Eurotatoria</taxon>
        <taxon>Bdelloidea</taxon>
        <taxon>Philodinida</taxon>
        <taxon>Philodinidae</taxon>
        <taxon>Didymodactylos</taxon>
    </lineage>
</organism>
<dbReference type="InterPro" id="IPR028889">
    <property type="entry name" value="USP"/>
</dbReference>
<accession>A0A8S2EWE3</accession>
<dbReference type="PROSITE" id="PS00972">
    <property type="entry name" value="USP_1"/>
    <property type="match status" value="1"/>
</dbReference>
<dbReference type="InterPro" id="IPR018200">
    <property type="entry name" value="USP_CS"/>
</dbReference>
<dbReference type="SUPFAM" id="SSF54001">
    <property type="entry name" value="Cysteine proteinases"/>
    <property type="match status" value="1"/>
</dbReference>
<dbReference type="PROSITE" id="PS50235">
    <property type="entry name" value="USP_3"/>
    <property type="match status" value="1"/>
</dbReference>
<dbReference type="GO" id="GO:0004843">
    <property type="term" value="F:cysteine-type deubiquitinase activity"/>
    <property type="evidence" value="ECO:0007669"/>
    <property type="project" value="InterPro"/>
</dbReference>
<evidence type="ECO:0000313" key="3">
    <source>
        <dbReference type="EMBL" id="CAF4092286.1"/>
    </source>
</evidence>
<evidence type="ECO:0000259" key="1">
    <source>
        <dbReference type="PROSITE" id="PS50235"/>
    </source>
</evidence>
<comment type="caution">
    <text evidence="2">The sequence shown here is derived from an EMBL/GenBank/DDBJ whole genome shotgun (WGS) entry which is preliminary data.</text>
</comment>
<dbReference type="Gene3D" id="3.90.70.10">
    <property type="entry name" value="Cysteine proteinases"/>
    <property type="match status" value="1"/>
</dbReference>
<evidence type="ECO:0000313" key="4">
    <source>
        <dbReference type="Proteomes" id="UP000677228"/>
    </source>
</evidence>